<evidence type="ECO:0000256" key="1">
    <source>
        <dbReference type="SAM" id="MobiDB-lite"/>
    </source>
</evidence>
<dbReference type="Proteomes" id="UP001066276">
    <property type="component" value="Chromosome 9"/>
</dbReference>
<evidence type="ECO:0000313" key="2">
    <source>
        <dbReference type="EMBL" id="KAJ1103084.1"/>
    </source>
</evidence>
<reference evidence="2" key="1">
    <citation type="journal article" date="2022" name="bioRxiv">
        <title>Sequencing and chromosome-scale assembly of the giantPleurodeles waltlgenome.</title>
        <authorList>
            <person name="Brown T."/>
            <person name="Elewa A."/>
            <person name="Iarovenko S."/>
            <person name="Subramanian E."/>
            <person name="Araus A.J."/>
            <person name="Petzold A."/>
            <person name="Susuki M."/>
            <person name="Suzuki K.-i.T."/>
            <person name="Hayashi T."/>
            <person name="Toyoda A."/>
            <person name="Oliveira C."/>
            <person name="Osipova E."/>
            <person name="Leigh N.D."/>
            <person name="Simon A."/>
            <person name="Yun M.H."/>
        </authorList>
    </citation>
    <scope>NUCLEOTIDE SEQUENCE</scope>
    <source>
        <strain evidence="2">20211129_DDA</strain>
        <tissue evidence="2">Liver</tissue>
    </source>
</reference>
<dbReference type="AlphaFoldDB" id="A0AAV7MKQ5"/>
<keyword evidence="3" id="KW-1185">Reference proteome</keyword>
<organism evidence="2 3">
    <name type="scientific">Pleurodeles waltl</name>
    <name type="common">Iberian ribbed newt</name>
    <dbReference type="NCBI Taxonomy" id="8319"/>
    <lineage>
        <taxon>Eukaryota</taxon>
        <taxon>Metazoa</taxon>
        <taxon>Chordata</taxon>
        <taxon>Craniata</taxon>
        <taxon>Vertebrata</taxon>
        <taxon>Euteleostomi</taxon>
        <taxon>Amphibia</taxon>
        <taxon>Batrachia</taxon>
        <taxon>Caudata</taxon>
        <taxon>Salamandroidea</taxon>
        <taxon>Salamandridae</taxon>
        <taxon>Pleurodelinae</taxon>
        <taxon>Pleurodeles</taxon>
    </lineage>
</organism>
<feature type="region of interest" description="Disordered" evidence="1">
    <location>
        <begin position="39"/>
        <end position="61"/>
    </location>
</feature>
<accession>A0AAV7MKQ5</accession>
<gene>
    <name evidence="2" type="ORF">NDU88_000512</name>
</gene>
<dbReference type="EMBL" id="JANPWB010000013">
    <property type="protein sequence ID" value="KAJ1103084.1"/>
    <property type="molecule type" value="Genomic_DNA"/>
</dbReference>
<evidence type="ECO:0000313" key="3">
    <source>
        <dbReference type="Proteomes" id="UP001066276"/>
    </source>
</evidence>
<comment type="caution">
    <text evidence="2">The sequence shown here is derived from an EMBL/GenBank/DDBJ whole genome shotgun (WGS) entry which is preliminary data.</text>
</comment>
<name>A0AAV7MKQ5_PLEWA</name>
<sequence>MLVLSGPGPSVQGQGLGAGEGLVYLQPFRGRIHSSLDYTGSSPFSRADRGPPTPEEDAAPPGVMCSRYLRLGHVDAAGTQGTGWRGAWYPGKETLLVVQVSIRARVMYTHVVPSVPREGAAEVLGASRTEMQVLPGLGTTCISVPEDGMEMQVLTRTPG</sequence>
<protein>
    <submittedName>
        <fullName evidence="2">Uncharacterized protein</fullName>
    </submittedName>
</protein>
<proteinExistence type="predicted"/>